<comment type="caution">
    <text evidence="11">The sequence shown here is derived from an EMBL/GenBank/DDBJ whole genome shotgun (WGS) entry which is preliminary data.</text>
</comment>
<proteinExistence type="inferred from homology"/>
<feature type="domain" description="Tripartite ATP-independent periplasmic transporters DctQ component" evidence="10">
    <location>
        <begin position="33"/>
        <end position="156"/>
    </location>
</feature>
<gene>
    <name evidence="11" type="ORF">DW674_02145</name>
</gene>
<evidence type="ECO:0000256" key="2">
    <source>
        <dbReference type="ARBA" id="ARBA00022448"/>
    </source>
</evidence>
<keyword evidence="2" id="KW-0813">Transport</keyword>
<sequence length="184" mass="20758">MSFKDIVLLYDRILGKITHAAAVLAGCLLLLTALIICYEIIVRDFFHSPTEWVLEVATYAILIAGFLGLAVAFRDNAHVRVDIFAGRLAPETKRKLDMGINVISFLLFLIFMTESMDLVTSSYVYHKLSPSILRFPLFIPQFALVLGSFLLLGELARRFLFELLRLPLTPAEESKPEKPEGKVR</sequence>
<evidence type="ECO:0000256" key="7">
    <source>
        <dbReference type="ARBA" id="ARBA00023136"/>
    </source>
</evidence>
<comment type="subcellular location">
    <subcellularLocation>
        <location evidence="1">Cell inner membrane</location>
        <topology evidence="1">Multi-pass membrane protein</topology>
    </subcellularLocation>
</comment>
<keyword evidence="6 9" id="KW-1133">Transmembrane helix</keyword>
<feature type="transmembrane region" description="Helical" evidence="9">
    <location>
        <begin position="21"/>
        <end position="41"/>
    </location>
</feature>
<evidence type="ECO:0000313" key="12">
    <source>
        <dbReference type="Proteomes" id="UP000283442"/>
    </source>
</evidence>
<organism evidence="11 12">
    <name type="scientific">Mitsuokella multacida</name>
    <dbReference type="NCBI Taxonomy" id="52226"/>
    <lineage>
        <taxon>Bacteria</taxon>
        <taxon>Bacillati</taxon>
        <taxon>Bacillota</taxon>
        <taxon>Negativicutes</taxon>
        <taxon>Selenomonadales</taxon>
        <taxon>Selenomonadaceae</taxon>
        <taxon>Mitsuokella</taxon>
    </lineage>
</organism>
<evidence type="ECO:0000313" key="11">
    <source>
        <dbReference type="EMBL" id="RHF52737.1"/>
    </source>
</evidence>
<keyword evidence="4" id="KW-0997">Cell inner membrane</keyword>
<dbReference type="PROSITE" id="PS51257">
    <property type="entry name" value="PROKAR_LIPOPROTEIN"/>
    <property type="match status" value="1"/>
</dbReference>
<keyword evidence="7 9" id="KW-0472">Membrane</keyword>
<protein>
    <submittedName>
        <fullName evidence="11">TRAP transporter small permease</fullName>
    </submittedName>
</protein>
<dbReference type="EMBL" id="QRHE01000002">
    <property type="protein sequence ID" value="RHF52737.1"/>
    <property type="molecule type" value="Genomic_DNA"/>
</dbReference>
<feature type="transmembrane region" description="Helical" evidence="9">
    <location>
        <begin position="94"/>
        <end position="112"/>
    </location>
</feature>
<feature type="transmembrane region" description="Helical" evidence="9">
    <location>
        <begin position="132"/>
        <end position="152"/>
    </location>
</feature>
<comment type="similarity">
    <text evidence="8">Belongs to the TRAP transporter small permease family.</text>
</comment>
<dbReference type="PANTHER" id="PTHR35011">
    <property type="entry name" value="2,3-DIKETO-L-GULONATE TRAP TRANSPORTER SMALL PERMEASE PROTEIN YIAM"/>
    <property type="match status" value="1"/>
</dbReference>
<evidence type="ECO:0000256" key="5">
    <source>
        <dbReference type="ARBA" id="ARBA00022692"/>
    </source>
</evidence>
<evidence type="ECO:0000256" key="6">
    <source>
        <dbReference type="ARBA" id="ARBA00022989"/>
    </source>
</evidence>
<evidence type="ECO:0000256" key="9">
    <source>
        <dbReference type="SAM" id="Phobius"/>
    </source>
</evidence>
<evidence type="ECO:0000259" key="10">
    <source>
        <dbReference type="Pfam" id="PF04290"/>
    </source>
</evidence>
<dbReference type="Proteomes" id="UP000283442">
    <property type="component" value="Unassembled WGS sequence"/>
</dbReference>
<dbReference type="GO" id="GO:0015740">
    <property type="term" value="P:C4-dicarboxylate transport"/>
    <property type="evidence" value="ECO:0007669"/>
    <property type="project" value="TreeGrafter"/>
</dbReference>
<dbReference type="AlphaFoldDB" id="A0A414NYJ3"/>
<reference evidence="11 12" key="1">
    <citation type="submission" date="2018-08" db="EMBL/GenBank/DDBJ databases">
        <title>A genome reference for cultivated species of the human gut microbiota.</title>
        <authorList>
            <person name="Zou Y."/>
            <person name="Xue W."/>
            <person name="Luo G."/>
        </authorList>
    </citation>
    <scope>NUCLEOTIDE SEQUENCE [LARGE SCALE GENOMIC DNA]</scope>
    <source>
        <strain evidence="11 12">AM25-21AC</strain>
    </source>
</reference>
<evidence type="ECO:0000256" key="3">
    <source>
        <dbReference type="ARBA" id="ARBA00022475"/>
    </source>
</evidence>
<dbReference type="PANTHER" id="PTHR35011:SF10">
    <property type="entry name" value="TRAP TRANSPORTER SMALL PERMEASE PROTEIN"/>
    <property type="match status" value="1"/>
</dbReference>
<keyword evidence="5 9" id="KW-0812">Transmembrane</keyword>
<dbReference type="GO" id="GO:0022857">
    <property type="term" value="F:transmembrane transporter activity"/>
    <property type="evidence" value="ECO:0007669"/>
    <property type="project" value="TreeGrafter"/>
</dbReference>
<evidence type="ECO:0000256" key="8">
    <source>
        <dbReference type="ARBA" id="ARBA00038436"/>
    </source>
</evidence>
<evidence type="ECO:0000256" key="1">
    <source>
        <dbReference type="ARBA" id="ARBA00004429"/>
    </source>
</evidence>
<dbReference type="RefSeq" id="WP_118174901.1">
    <property type="nucleotide sequence ID" value="NZ_JAQEAO010000058.1"/>
</dbReference>
<feature type="transmembrane region" description="Helical" evidence="9">
    <location>
        <begin position="53"/>
        <end position="73"/>
    </location>
</feature>
<evidence type="ECO:0000256" key="4">
    <source>
        <dbReference type="ARBA" id="ARBA00022519"/>
    </source>
</evidence>
<keyword evidence="3" id="KW-1003">Cell membrane</keyword>
<dbReference type="Pfam" id="PF04290">
    <property type="entry name" value="DctQ"/>
    <property type="match status" value="1"/>
</dbReference>
<name>A0A414NYJ3_9FIRM</name>
<accession>A0A414NYJ3</accession>
<dbReference type="GO" id="GO:0005886">
    <property type="term" value="C:plasma membrane"/>
    <property type="evidence" value="ECO:0007669"/>
    <property type="project" value="UniProtKB-SubCell"/>
</dbReference>
<dbReference type="OrthoDB" id="49066at2"/>
<dbReference type="InterPro" id="IPR007387">
    <property type="entry name" value="TRAP_DctQ"/>
</dbReference>
<dbReference type="InterPro" id="IPR055348">
    <property type="entry name" value="DctQ"/>
</dbReference>